<evidence type="ECO:0000256" key="1">
    <source>
        <dbReference type="SAM" id="MobiDB-lite"/>
    </source>
</evidence>
<feature type="compositionally biased region" description="Acidic residues" evidence="1">
    <location>
        <begin position="563"/>
        <end position="576"/>
    </location>
</feature>
<reference evidence="2 3" key="1">
    <citation type="submission" date="2018-12" db="EMBL/GenBank/DDBJ databases">
        <authorList>
            <person name="Tiukova I."/>
            <person name="Dainat J."/>
        </authorList>
    </citation>
    <scope>NUCLEOTIDE SEQUENCE [LARGE SCALE GENOMIC DNA]</scope>
</reference>
<dbReference type="Pfam" id="PF11951">
    <property type="entry name" value="Fungal_trans_2"/>
    <property type="match status" value="1"/>
</dbReference>
<dbReference type="OrthoDB" id="3477330at2759"/>
<evidence type="ECO:0000313" key="3">
    <source>
        <dbReference type="Proteomes" id="UP000290900"/>
    </source>
</evidence>
<accession>A0A448YQR9</accession>
<feature type="region of interest" description="Disordered" evidence="1">
    <location>
        <begin position="535"/>
        <end position="630"/>
    </location>
</feature>
<keyword evidence="3" id="KW-1185">Reference proteome</keyword>
<dbReference type="InterPro" id="IPR021858">
    <property type="entry name" value="Fun_TF"/>
</dbReference>
<dbReference type="InParanoid" id="A0A448YQR9"/>
<proteinExistence type="predicted"/>
<name>A0A448YQR9_BRENA</name>
<protein>
    <submittedName>
        <fullName evidence="2">DEKNAAC104405</fullName>
    </submittedName>
</protein>
<dbReference type="AlphaFoldDB" id="A0A448YQR9"/>
<organism evidence="2 3">
    <name type="scientific">Brettanomyces naardenensis</name>
    <name type="common">Yeast</name>
    <dbReference type="NCBI Taxonomy" id="13370"/>
    <lineage>
        <taxon>Eukaryota</taxon>
        <taxon>Fungi</taxon>
        <taxon>Dikarya</taxon>
        <taxon>Ascomycota</taxon>
        <taxon>Saccharomycotina</taxon>
        <taxon>Pichiomycetes</taxon>
        <taxon>Pichiales</taxon>
        <taxon>Pichiaceae</taxon>
        <taxon>Brettanomyces</taxon>
    </lineage>
</organism>
<evidence type="ECO:0000313" key="2">
    <source>
        <dbReference type="EMBL" id="VEU23285.1"/>
    </source>
</evidence>
<dbReference type="Proteomes" id="UP000290900">
    <property type="component" value="Unassembled WGS sequence"/>
</dbReference>
<sequence>MGFDGEPPAGNGSFQRRQIPLMRFPRSLTYRYWDDLDRDLEVLSDENYSGEVRKGPFGCWRVERITQQRRIRMEEPDREEEVSLPRISPPSEETAEMPMPQSPAVHSATVNPSISNIINGEISTGDTVNTSTAAPGSDDLVPRTIWIHPRLHIDALLTYKAILGDADAECKDPLKLQRVVFSDYYGITEGLRCRIVDKFGMGDEETFRMDEVMAALKVERREATFSGLLKVDKVRDLLRMFGRSCTGLVFLDFKGGVVELLRGKDGLLRGRDILLRQQQQGADDFLPISRDQKRQPSDHLPGQSPDNALTSQHLSDYLYRQLPQTLIIIILSISSFAQYRLLFNSFGLYQGSLSYLRCYIAFREISLVNLSRLILPLIGSYSEDEPITIVDTNLLDTLVSTGLIKHLLLTLILAIKQDECLNIVLNYKLLYTVLQGIREYLMGLDLKSDHELETILTWVKFMHFFFYSSATIDVEHYQIKEPGFEDLDENYNMIKQFKFDDSFLPDEYDKIEIKAGSGEGGEEDDEDHVRLNLPKRLANRPQVVDRPPRSFTVHFGGSRGESGEESSGDSDDDNDDPQNPQEAGGHPNEPTISGKSPLHEQRSLPQDAASAESSKTPASAEWRPLNAKTEINNQGNEVAVLTGLSLKPTKPQHLMSVHKVKQLNIPVPFDINKVDGISSIELSFGIPMSLLDLMIRAVTIANHKNWFLRKKVFPRNFPKFCCDLEEDLMTWKLPWNLYEVLPDSQFRYHSLFHETLYHLIMCFYNTILMFFFRIIKDTDPSLLQSYVSSTLHHLEELRRISLDPGFSKDFKIEPPFWCFFLCGSDAVSRGLQGRYDELGRVWFDAGDKWIGKQMMMEVWRGRNEGGEGREASWLDMIKGWEMSGFD</sequence>
<dbReference type="STRING" id="13370.A0A448YQR9"/>
<dbReference type="EMBL" id="CAACVR010000041">
    <property type="protein sequence ID" value="VEU23285.1"/>
    <property type="molecule type" value="Genomic_DNA"/>
</dbReference>
<feature type="region of interest" description="Disordered" evidence="1">
    <location>
        <begin position="73"/>
        <end position="107"/>
    </location>
</feature>
<gene>
    <name evidence="2" type="ORF">BRENAR_LOCUS4016</name>
</gene>